<protein>
    <submittedName>
        <fullName evidence="1">Uncharacterized protein</fullName>
    </submittedName>
</protein>
<name>M6QAI3_9LEPT</name>
<comment type="caution">
    <text evidence="1">The sequence shown here is derived from an EMBL/GenBank/DDBJ whole genome shotgun (WGS) entry which is preliminary data.</text>
</comment>
<gene>
    <name evidence="1" type="ORF">LEP1GSC108_4674</name>
</gene>
<evidence type="ECO:0000313" key="1">
    <source>
        <dbReference type="EMBL" id="EMN90230.1"/>
    </source>
</evidence>
<proteinExistence type="predicted"/>
<keyword evidence="2" id="KW-1185">Reference proteome</keyword>
<accession>M6QAI3</accession>
<dbReference type="AlphaFoldDB" id="M6QAI3"/>
<dbReference type="EMBL" id="AHNU02000045">
    <property type="protein sequence ID" value="EMN90230.1"/>
    <property type="molecule type" value="Genomic_DNA"/>
</dbReference>
<organism evidence="1 2">
    <name type="scientific">Leptospira weilii str. UI 13098</name>
    <dbReference type="NCBI Taxonomy" id="1088542"/>
    <lineage>
        <taxon>Bacteria</taxon>
        <taxon>Pseudomonadati</taxon>
        <taxon>Spirochaetota</taxon>
        <taxon>Spirochaetia</taxon>
        <taxon>Leptospirales</taxon>
        <taxon>Leptospiraceae</taxon>
        <taxon>Leptospira</taxon>
    </lineage>
</organism>
<sequence>MNLFRKLECWDLPLKSRNSRFNLIFENRRTFANWPIIFEYHFYASK</sequence>
<reference evidence="1 2" key="1">
    <citation type="submission" date="2013-01" db="EMBL/GenBank/DDBJ databases">
        <authorList>
            <person name="Harkins D.M."/>
            <person name="Durkin A.S."/>
            <person name="Brinkac L.M."/>
            <person name="Haft D.H."/>
            <person name="Selengut J.D."/>
            <person name="Sanka R."/>
            <person name="DePew J."/>
            <person name="Purushe J."/>
            <person name="Chanthongthip A."/>
            <person name="Lattana O."/>
            <person name="Phetsouvanh R."/>
            <person name="Newton P.N."/>
            <person name="Vinetz J.M."/>
            <person name="Sutton G.G."/>
            <person name="Nierman W.C."/>
            <person name="Fouts D.E."/>
        </authorList>
    </citation>
    <scope>NUCLEOTIDE SEQUENCE [LARGE SCALE GENOMIC DNA]</scope>
    <source>
        <strain evidence="1 2">UI 13098</strain>
    </source>
</reference>
<evidence type="ECO:0000313" key="2">
    <source>
        <dbReference type="Proteomes" id="UP000012118"/>
    </source>
</evidence>
<dbReference type="Proteomes" id="UP000012118">
    <property type="component" value="Unassembled WGS sequence"/>
</dbReference>